<dbReference type="AlphaFoldDB" id="A0A7Z1AG31"/>
<sequence>MESDQAVVFLIATVIAVVGLTLGLRLIRGCRRLVLFLRRFGHDEATEALSFAAASAMGQRWRLVTLDDNEIAPILGIKTRGRILGFLRWMFLAAIVVGLFWLFGKGFTDYMGSIIDGMKTNNRGGGFEAIIGQIIVTIVMALVIGVIAGGFVLMLIALLGAGVLFSWRSFHLYKKAELGQSKSIENVDQIEPVIDTVLKLSRKIFAPRLVVVRVNSASTMHLRKSPCCLLQIRMRSRLSGAWLSCSMVKACWPIVVMERVTQYVLPSS</sequence>
<comment type="caution">
    <text evidence="2">The sequence shown here is derived from an EMBL/GenBank/DDBJ whole genome shotgun (WGS) entry which is preliminary data.</text>
</comment>
<keyword evidence="1" id="KW-0812">Transmembrane</keyword>
<feature type="transmembrane region" description="Helical" evidence="1">
    <location>
        <begin position="86"/>
        <end position="103"/>
    </location>
</feature>
<evidence type="ECO:0000256" key="1">
    <source>
        <dbReference type="SAM" id="Phobius"/>
    </source>
</evidence>
<dbReference type="EMBL" id="MARB01000005">
    <property type="protein sequence ID" value="ODJ88601.1"/>
    <property type="molecule type" value="Genomic_DNA"/>
</dbReference>
<proteinExistence type="predicted"/>
<keyword evidence="1" id="KW-0472">Membrane</keyword>
<feature type="transmembrane region" description="Helical" evidence="1">
    <location>
        <begin position="6"/>
        <end position="27"/>
    </location>
</feature>
<organism evidence="2 3">
    <name type="scientific">Candidatus Thiodiazotropha endolucinida</name>
    <dbReference type="NCBI Taxonomy" id="1655433"/>
    <lineage>
        <taxon>Bacteria</taxon>
        <taxon>Pseudomonadati</taxon>
        <taxon>Pseudomonadota</taxon>
        <taxon>Gammaproteobacteria</taxon>
        <taxon>Chromatiales</taxon>
        <taxon>Sedimenticolaceae</taxon>
        <taxon>Candidatus Thiodiazotropha</taxon>
    </lineage>
</organism>
<keyword evidence="3" id="KW-1185">Reference proteome</keyword>
<feature type="transmembrane region" description="Helical" evidence="1">
    <location>
        <begin position="134"/>
        <end position="165"/>
    </location>
</feature>
<evidence type="ECO:0000313" key="2">
    <source>
        <dbReference type="EMBL" id="ODJ88601.1"/>
    </source>
</evidence>
<evidence type="ECO:0000313" key="3">
    <source>
        <dbReference type="Proteomes" id="UP000094769"/>
    </source>
</evidence>
<keyword evidence="1" id="KW-1133">Transmembrane helix</keyword>
<name>A0A7Z1AG31_9GAMM</name>
<reference evidence="2 3" key="1">
    <citation type="submission" date="2016-06" db="EMBL/GenBank/DDBJ databases">
        <title>Genome sequence of endosymbiont of Candidatus Endolucinida thiodiazotropha.</title>
        <authorList>
            <person name="Poehlein A."/>
            <person name="Koenig S."/>
            <person name="Heiden S.E."/>
            <person name="Thuermer A."/>
            <person name="Voget S."/>
            <person name="Daniel R."/>
            <person name="Markert S."/>
            <person name="Gros O."/>
            <person name="Schweder T."/>
        </authorList>
    </citation>
    <scope>NUCLEOTIDE SEQUENCE [LARGE SCALE GENOMIC DNA]</scope>
    <source>
        <strain evidence="2 3">COS</strain>
    </source>
</reference>
<protein>
    <submittedName>
        <fullName evidence="2">Uncharacterized protein</fullName>
    </submittedName>
</protein>
<accession>A0A7Z1AG31</accession>
<dbReference type="RefSeq" id="WP_069121989.1">
    <property type="nucleotide sequence ID" value="NZ_MARB01000005.1"/>
</dbReference>
<gene>
    <name evidence="2" type="ORF">CODIS_11500</name>
</gene>
<dbReference type="Proteomes" id="UP000094769">
    <property type="component" value="Unassembled WGS sequence"/>
</dbReference>